<evidence type="ECO:0000313" key="2">
    <source>
        <dbReference type="EMBL" id="OIW22190.1"/>
    </source>
</evidence>
<evidence type="ECO:0000313" key="3">
    <source>
        <dbReference type="Proteomes" id="UP000182658"/>
    </source>
</evidence>
<evidence type="ECO:0000256" key="1">
    <source>
        <dbReference type="SAM" id="MobiDB-lite"/>
    </source>
</evidence>
<dbReference type="Proteomes" id="UP000182658">
    <property type="component" value="Unassembled WGS sequence"/>
</dbReference>
<dbReference type="OrthoDB" id="5376590at2759"/>
<organism evidence="2 3">
    <name type="scientific">Coniochaeta ligniaria NRRL 30616</name>
    <dbReference type="NCBI Taxonomy" id="1408157"/>
    <lineage>
        <taxon>Eukaryota</taxon>
        <taxon>Fungi</taxon>
        <taxon>Dikarya</taxon>
        <taxon>Ascomycota</taxon>
        <taxon>Pezizomycotina</taxon>
        <taxon>Sordariomycetes</taxon>
        <taxon>Sordariomycetidae</taxon>
        <taxon>Coniochaetales</taxon>
        <taxon>Coniochaetaceae</taxon>
        <taxon>Coniochaeta</taxon>
    </lineage>
</organism>
<name>A0A1J7I3T4_9PEZI</name>
<accession>A0A1J7I3T4</accession>
<sequence>MPPKKDIFKEYLKDGYNPANSTKDDLHRLLNRWFIDTDGAATKANLVDIFNDKIAPHKEDIIQMHAEQKERDEAKKAEEKAAKKDEASSSKTRSAPAQADHQDAIEFLYQGIKSARNESPRSGTTEMTPSQPHVALPMVIKTGTQDENDAPPRDLSTIHDDESSLHARVYVLATIYQLRGRSPTDCIYCGG</sequence>
<proteinExistence type="predicted"/>
<gene>
    <name evidence="2" type="ORF">CONLIGDRAFT_720036</name>
</gene>
<dbReference type="InParanoid" id="A0A1J7I3T4"/>
<feature type="region of interest" description="Disordered" evidence="1">
    <location>
        <begin position="68"/>
        <end position="103"/>
    </location>
</feature>
<dbReference type="AlphaFoldDB" id="A0A1J7I3T4"/>
<feature type="compositionally biased region" description="Basic and acidic residues" evidence="1">
    <location>
        <begin position="68"/>
        <end position="88"/>
    </location>
</feature>
<reference evidence="2 3" key="1">
    <citation type="submission" date="2016-10" db="EMBL/GenBank/DDBJ databases">
        <title>Draft genome sequence of Coniochaeta ligniaria NRRL30616, a lignocellulolytic fungus for bioabatement of inhibitors in plant biomass hydrolysates.</title>
        <authorList>
            <consortium name="DOE Joint Genome Institute"/>
            <person name="Jimenez D.J."/>
            <person name="Hector R.E."/>
            <person name="Riley R."/>
            <person name="Sun H."/>
            <person name="Grigoriev I.V."/>
            <person name="Van Elsas J.D."/>
            <person name="Nichols N.N."/>
        </authorList>
    </citation>
    <scope>NUCLEOTIDE SEQUENCE [LARGE SCALE GENOMIC DNA]</scope>
    <source>
        <strain evidence="2 3">NRRL 30616</strain>
    </source>
</reference>
<protein>
    <submittedName>
        <fullName evidence="2">Uncharacterized protein</fullName>
    </submittedName>
</protein>
<dbReference type="EMBL" id="KV875141">
    <property type="protein sequence ID" value="OIW22190.1"/>
    <property type="molecule type" value="Genomic_DNA"/>
</dbReference>
<keyword evidence="3" id="KW-1185">Reference proteome</keyword>